<reference evidence="2 3" key="1">
    <citation type="submission" date="2016-10" db="EMBL/GenBank/DDBJ databases">
        <authorList>
            <person name="de Groot N.N."/>
        </authorList>
    </citation>
    <scope>NUCLEOTIDE SEQUENCE [LARGE SCALE GENOMIC DNA]</scope>
    <source>
        <strain evidence="2 3">DSM 21039</strain>
    </source>
</reference>
<protein>
    <submittedName>
        <fullName evidence="2">Dihydrofolate reductase</fullName>
    </submittedName>
</protein>
<dbReference type="AlphaFoldDB" id="A0A1H8AYP3"/>
<dbReference type="SUPFAM" id="SSF53597">
    <property type="entry name" value="Dihydrofolate reductase-like"/>
    <property type="match status" value="1"/>
</dbReference>
<dbReference type="EMBL" id="FOBB01000006">
    <property type="protein sequence ID" value="SEM75862.1"/>
    <property type="molecule type" value="Genomic_DNA"/>
</dbReference>
<dbReference type="InterPro" id="IPR024072">
    <property type="entry name" value="DHFR-like_dom_sf"/>
</dbReference>
<evidence type="ECO:0000313" key="3">
    <source>
        <dbReference type="Proteomes" id="UP000198984"/>
    </source>
</evidence>
<sequence length="186" mass="20504">MRKIVLDLAVTLDGFIEGPNGEIDWCIMDGDIMDGESGFGAFLNSIDTIFYGRVSYDMWGRFQPDSNASAAEQQLWQTVHSKKKYVFSHHPKDDDKATYIHGDIAAQVAAIKQQPGKDIWLYGGGKLITTFIARGLIDVYRLAVHPVLLGEGKPLFSGFKNRVGLSLINTTAHNSGVVLLEYAAVK</sequence>
<dbReference type="Pfam" id="PF01872">
    <property type="entry name" value="RibD_C"/>
    <property type="match status" value="1"/>
</dbReference>
<dbReference type="OrthoDB" id="195113at2"/>
<accession>A0A1H8AYP3</accession>
<name>A0A1H8AYP3_9BACT</name>
<dbReference type="RefSeq" id="WP_089917311.1">
    <property type="nucleotide sequence ID" value="NZ_FOBB01000006.1"/>
</dbReference>
<dbReference type="GO" id="GO:0009231">
    <property type="term" value="P:riboflavin biosynthetic process"/>
    <property type="evidence" value="ECO:0007669"/>
    <property type="project" value="InterPro"/>
</dbReference>
<dbReference type="Proteomes" id="UP000198984">
    <property type="component" value="Unassembled WGS sequence"/>
</dbReference>
<evidence type="ECO:0000313" key="2">
    <source>
        <dbReference type="EMBL" id="SEM75862.1"/>
    </source>
</evidence>
<dbReference type="PANTHER" id="PTHR38011">
    <property type="entry name" value="DIHYDROFOLATE REDUCTASE FAMILY PROTEIN (AFU_ORTHOLOGUE AFUA_8G06820)"/>
    <property type="match status" value="1"/>
</dbReference>
<proteinExistence type="predicted"/>
<dbReference type="Gene3D" id="3.40.430.10">
    <property type="entry name" value="Dihydrofolate Reductase, subunit A"/>
    <property type="match status" value="1"/>
</dbReference>
<dbReference type="PANTHER" id="PTHR38011:SF11">
    <property type="entry name" value="2,5-DIAMINO-6-RIBOSYLAMINO-4(3H)-PYRIMIDINONE 5'-PHOSPHATE REDUCTASE"/>
    <property type="match status" value="1"/>
</dbReference>
<dbReference type="InterPro" id="IPR002734">
    <property type="entry name" value="RibDG_C"/>
</dbReference>
<evidence type="ECO:0000259" key="1">
    <source>
        <dbReference type="Pfam" id="PF01872"/>
    </source>
</evidence>
<organism evidence="2 3">
    <name type="scientific">Chitinophaga rupis</name>
    <dbReference type="NCBI Taxonomy" id="573321"/>
    <lineage>
        <taxon>Bacteria</taxon>
        <taxon>Pseudomonadati</taxon>
        <taxon>Bacteroidota</taxon>
        <taxon>Chitinophagia</taxon>
        <taxon>Chitinophagales</taxon>
        <taxon>Chitinophagaceae</taxon>
        <taxon>Chitinophaga</taxon>
    </lineage>
</organism>
<feature type="domain" description="Bacterial bifunctional deaminase-reductase C-terminal" evidence="1">
    <location>
        <begin position="2"/>
        <end position="179"/>
    </location>
</feature>
<dbReference type="InterPro" id="IPR050765">
    <property type="entry name" value="Riboflavin_Biosynth_HTPR"/>
</dbReference>
<gene>
    <name evidence="2" type="ORF">SAMN04488505_10666</name>
</gene>
<dbReference type="STRING" id="573321.SAMN04488505_10666"/>
<dbReference type="GO" id="GO:0008703">
    <property type="term" value="F:5-amino-6-(5-phosphoribosylamino)uracil reductase activity"/>
    <property type="evidence" value="ECO:0007669"/>
    <property type="project" value="InterPro"/>
</dbReference>
<keyword evidence="3" id="KW-1185">Reference proteome</keyword>